<feature type="domain" description="Protein kinase" evidence="9">
    <location>
        <begin position="11"/>
        <end position="295"/>
    </location>
</feature>
<keyword evidence="3" id="KW-0808">Transferase</keyword>
<dbReference type="GO" id="GO:0005524">
    <property type="term" value="F:ATP binding"/>
    <property type="evidence" value="ECO:0007669"/>
    <property type="project" value="UniProtKB-UniRule"/>
</dbReference>
<keyword evidence="4 7" id="KW-0547">Nucleotide-binding</keyword>
<proteinExistence type="inferred from homology"/>
<dbReference type="EMBL" id="HBFN01024783">
    <property type="protein sequence ID" value="CAD8800645.1"/>
    <property type="molecule type" value="Transcribed_RNA"/>
</dbReference>
<dbReference type="GO" id="GO:0004674">
    <property type="term" value="F:protein serine/threonine kinase activity"/>
    <property type="evidence" value="ECO:0007669"/>
    <property type="project" value="UniProtKB-KW"/>
</dbReference>
<gene>
    <name evidence="10" type="ORF">HTEP1355_LOCUS14318</name>
</gene>
<evidence type="ECO:0000313" key="10">
    <source>
        <dbReference type="EMBL" id="CAD8800645.1"/>
    </source>
</evidence>
<evidence type="ECO:0000256" key="3">
    <source>
        <dbReference type="ARBA" id="ARBA00022679"/>
    </source>
</evidence>
<dbReference type="Gene3D" id="1.10.510.10">
    <property type="entry name" value="Transferase(Phosphotransferase) domain 1"/>
    <property type="match status" value="1"/>
</dbReference>
<dbReference type="GO" id="GO:0005634">
    <property type="term" value="C:nucleus"/>
    <property type="evidence" value="ECO:0007669"/>
    <property type="project" value="TreeGrafter"/>
</dbReference>
<dbReference type="Pfam" id="PF00069">
    <property type="entry name" value="Pkinase"/>
    <property type="match status" value="1"/>
</dbReference>
<dbReference type="GO" id="GO:0007165">
    <property type="term" value="P:signal transduction"/>
    <property type="evidence" value="ECO:0007669"/>
    <property type="project" value="TreeGrafter"/>
</dbReference>
<evidence type="ECO:0000256" key="7">
    <source>
        <dbReference type="PROSITE-ProRule" id="PRU10141"/>
    </source>
</evidence>
<dbReference type="PROSITE" id="PS50011">
    <property type="entry name" value="PROTEIN_KINASE_DOM"/>
    <property type="match status" value="1"/>
</dbReference>
<dbReference type="SMART" id="SM00220">
    <property type="entry name" value="S_TKc"/>
    <property type="match status" value="1"/>
</dbReference>
<comment type="similarity">
    <text evidence="1">Belongs to the protein kinase superfamily. CMGC Ser/Thr protein kinase family. GSK-3 subfamily.</text>
</comment>
<dbReference type="InterPro" id="IPR039192">
    <property type="entry name" value="STKc_GSK3"/>
</dbReference>
<reference evidence="10" key="1">
    <citation type="submission" date="2021-01" db="EMBL/GenBank/DDBJ databases">
        <authorList>
            <person name="Corre E."/>
            <person name="Pelletier E."/>
            <person name="Niang G."/>
            <person name="Scheremetjew M."/>
            <person name="Finn R."/>
            <person name="Kale V."/>
            <person name="Holt S."/>
            <person name="Cochrane G."/>
            <person name="Meng A."/>
            <person name="Brown T."/>
            <person name="Cohen L."/>
        </authorList>
    </citation>
    <scope>NUCLEOTIDE SEQUENCE</scope>
    <source>
        <strain evidence="10">CCMP443</strain>
    </source>
</reference>
<dbReference type="PANTHER" id="PTHR24057:SF0">
    <property type="entry name" value="PROTEIN KINASE SHAGGY-RELATED"/>
    <property type="match status" value="1"/>
</dbReference>
<evidence type="ECO:0000256" key="1">
    <source>
        <dbReference type="ARBA" id="ARBA00005527"/>
    </source>
</evidence>
<accession>A0A7S0Z2T3</accession>
<keyword evidence="2 8" id="KW-0723">Serine/threonine-protein kinase</keyword>
<evidence type="ECO:0000256" key="6">
    <source>
        <dbReference type="ARBA" id="ARBA00022840"/>
    </source>
</evidence>
<dbReference type="PROSITE" id="PS00108">
    <property type="entry name" value="PROTEIN_KINASE_ST"/>
    <property type="match status" value="1"/>
</dbReference>
<sequence length="343" mass="38882">MSADTEKKVALTNEKVIGNGSFGVVFQATLVETGENVAVKKVLQDKRFKNRELQIMKQLKHTNVVELKNCFYSKGDKPDEVYLNLVLEFVPETIYRIIKHYSRTKRQVPTLYVKLYMYQVARSLAYIHQLGICHRDIKPQNLLLDPNSHVVKLCDFGSAKMLVKGESNIAYICSRYYRAPELIFGATDYTTAIDTWSFGCVFAELLLGQPLFPGESNVDQLVEIIKVVGTPTREEIQAMNQNYTEFKFPQIKAHPWSKVFRSKAPPDAIDLISKLLQYTPDSRTTPLQSCGHAFFDELRDPSTRLPNSRPLPALFDFTAEERKAGGDLMRKLIPAHVSEAGGN</sequence>
<dbReference type="SUPFAM" id="SSF56112">
    <property type="entry name" value="Protein kinase-like (PK-like)"/>
    <property type="match status" value="1"/>
</dbReference>
<evidence type="ECO:0000259" key="9">
    <source>
        <dbReference type="PROSITE" id="PS50011"/>
    </source>
</evidence>
<evidence type="ECO:0000256" key="4">
    <source>
        <dbReference type="ARBA" id="ARBA00022741"/>
    </source>
</evidence>
<dbReference type="GO" id="GO:0030154">
    <property type="term" value="P:cell differentiation"/>
    <property type="evidence" value="ECO:0007669"/>
    <property type="project" value="TreeGrafter"/>
</dbReference>
<dbReference type="InterPro" id="IPR008271">
    <property type="entry name" value="Ser/Thr_kinase_AS"/>
</dbReference>
<dbReference type="FunFam" id="3.30.200.20:FF:000009">
    <property type="entry name" value="Glycogen synthase kinase-3 beta"/>
    <property type="match status" value="1"/>
</dbReference>
<dbReference type="InterPro" id="IPR017441">
    <property type="entry name" value="Protein_kinase_ATP_BS"/>
</dbReference>
<dbReference type="InterPro" id="IPR000719">
    <property type="entry name" value="Prot_kinase_dom"/>
</dbReference>
<keyword evidence="5" id="KW-0418">Kinase</keyword>
<dbReference type="PROSITE" id="PS00107">
    <property type="entry name" value="PROTEIN_KINASE_ATP"/>
    <property type="match status" value="1"/>
</dbReference>
<evidence type="ECO:0000256" key="8">
    <source>
        <dbReference type="RuleBase" id="RU000304"/>
    </source>
</evidence>
<feature type="binding site" evidence="7">
    <location>
        <position position="41"/>
    </location>
    <ligand>
        <name>ATP</name>
        <dbReference type="ChEBI" id="CHEBI:30616"/>
    </ligand>
</feature>
<protein>
    <recommendedName>
        <fullName evidence="9">Protein kinase domain-containing protein</fullName>
    </recommendedName>
</protein>
<dbReference type="FunFam" id="1.10.510.10:FF:000055">
    <property type="entry name" value="Glycogen synthase kinase-3 beta"/>
    <property type="match status" value="1"/>
</dbReference>
<dbReference type="CDD" id="cd14137">
    <property type="entry name" value="STKc_GSK3"/>
    <property type="match status" value="1"/>
</dbReference>
<dbReference type="InterPro" id="IPR011009">
    <property type="entry name" value="Kinase-like_dom_sf"/>
</dbReference>
<dbReference type="InterPro" id="IPR050591">
    <property type="entry name" value="GSK-3"/>
</dbReference>
<dbReference type="AlphaFoldDB" id="A0A7S0Z2T3"/>
<keyword evidence="6 7" id="KW-0067">ATP-binding</keyword>
<dbReference type="Gene3D" id="3.30.200.20">
    <property type="entry name" value="Phosphorylase Kinase, domain 1"/>
    <property type="match status" value="1"/>
</dbReference>
<evidence type="ECO:0000256" key="5">
    <source>
        <dbReference type="ARBA" id="ARBA00022777"/>
    </source>
</evidence>
<organism evidence="10">
    <name type="scientific">Hemiselmis tepida</name>
    <dbReference type="NCBI Taxonomy" id="464990"/>
    <lineage>
        <taxon>Eukaryota</taxon>
        <taxon>Cryptophyceae</taxon>
        <taxon>Cryptomonadales</taxon>
        <taxon>Hemiselmidaceae</taxon>
        <taxon>Hemiselmis</taxon>
    </lineage>
</organism>
<dbReference type="GO" id="GO:0005737">
    <property type="term" value="C:cytoplasm"/>
    <property type="evidence" value="ECO:0007669"/>
    <property type="project" value="TreeGrafter"/>
</dbReference>
<dbReference type="PANTHER" id="PTHR24057">
    <property type="entry name" value="GLYCOGEN SYNTHASE KINASE-3 ALPHA"/>
    <property type="match status" value="1"/>
</dbReference>
<name>A0A7S0Z2T3_9CRYP</name>
<evidence type="ECO:0000256" key="2">
    <source>
        <dbReference type="ARBA" id="ARBA00022527"/>
    </source>
</evidence>